<dbReference type="EMBL" id="PPCN01000001">
    <property type="protein sequence ID" value="POF33879.1"/>
    <property type="molecule type" value="Genomic_DNA"/>
</dbReference>
<comment type="caution">
    <text evidence="1">The sequence shown here is derived from an EMBL/GenBank/DDBJ whole genome shotgun (WGS) entry which is preliminary data.</text>
</comment>
<accession>A0A2S3V2H0</accession>
<dbReference type="Proteomes" id="UP000236959">
    <property type="component" value="Unassembled WGS sequence"/>
</dbReference>
<gene>
    <name evidence="1" type="ORF">CLV41_101328</name>
</gene>
<proteinExistence type="predicted"/>
<organism evidence="1 2">
    <name type="scientific">Roseibium marinum</name>
    <dbReference type="NCBI Taxonomy" id="281252"/>
    <lineage>
        <taxon>Bacteria</taxon>
        <taxon>Pseudomonadati</taxon>
        <taxon>Pseudomonadota</taxon>
        <taxon>Alphaproteobacteria</taxon>
        <taxon>Hyphomicrobiales</taxon>
        <taxon>Stappiaceae</taxon>
        <taxon>Roseibium</taxon>
    </lineage>
</organism>
<keyword evidence="2" id="KW-1185">Reference proteome</keyword>
<protein>
    <submittedName>
        <fullName evidence="1">Uncharacterized protein</fullName>
    </submittedName>
</protein>
<dbReference type="AlphaFoldDB" id="A0A2S3V2H0"/>
<dbReference type="OrthoDB" id="5569098at2"/>
<evidence type="ECO:0000313" key="1">
    <source>
        <dbReference type="EMBL" id="POF33879.1"/>
    </source>
</evidence>
<name>A0A2S3V2H0_9HYPH</name>
<dbReference type="RefSeq" id="WP_103220531.1">
    <property type="nucleotide sequence ID" value="NZ_PPCN01000001.1"/>
</dbReference>
<reference evidence="1 2" key="1">
    <citation type="submission" date="2018-01" db="EMBL/GenBank/DDBJ databases">
        <title>Genomic Encyclopedia of Archaeal and Bacterial Type Strains, Phase II (KMG-II): from individual species to whole genera.</title>
        <authorList>
            <person name="Goeker M."/>
        </authorList>
    </citation>
    <scope>NUCLEOTIDE SEQUENCE [LARGE SCALE GENOMIC DNA]</scope>
    <source>
        <strain evidence="1 2">DSM 17023</strain>
    </source>
</reference>
<evidence type="ECO:0000313" key="2">
    <source>
        <dbReference type="Proteomes" id="UP000236959"/>
    </source>
</evidence>
<sequence length="79" mass="8928">MLPTTILIDETPRCIVRPTDRKALSRFLRNGKSYLLGERQDATVTHRDATEPELARWNDAFALHKTGGGDEDEFFGVPL</sequence>